<evidence type="ECO:0000313" key="2">
    <source>
        <dbReference type="Proteomes" id="UP001597013"/>
    </source>
</evidence>
<dbReference type="RefSeq" id="WP_386128963.1">
    <property type="nucleotide sequence ID" value="NZ_JBHTJL010000009.1"/>
</dbReference>
<dbReference type="EMBL" id="JBHTJL010000009">
    <property type="protein sequence ID" value="MFD1062790.1"/>
    <property type="molecule type" value="Genomic_DNA"/>
</dbReference>
<dbReference type="Proteomes" id="UP001597013">
    <property type="component" value="Unassembled WGS sequence"/>
</dbReference>
<protein>
    <submittedName>
        <fullName evidence="1">Uncharacterized protein</fullName>
    </submittedName>
</protein>
<comment type="caution">
    <text evidence="1">The sequence shown here is derived from an EMBL/GenBank/DDBJ whole genome shotgun (WGS) entry which is preliminary data.</text>
</comment>
<proteinExistence type="predicted"/>
<keyword evidence="2" id="KW-1185">Reference proteome</keyword>
<gene>
    <name evidence="1" type="ORF">ACFQ1Q_05985</name>
</gene>
<reference evidence="2" key="1">
    <citation type="journal article" date="2019" name="Int. J. Syst. Evol. Microbiol.">
        <title>The Global Catalogue of Microorganisms (GCM) 10K type strain sequencing project: providing services to taxonomists for standard genome sequencing and annotation.</title>
        <authorList>
            <consortium name="The Broad Institute Genomics Platform"/>
            <consortium name="The Broad Institute Genome Sequencing Center for Infectious Disease"/>
            <person name="Wu L."/>
            <person name="Ma J."/>
        </authorList>
    </citation>
    <scope>NUCLEOTIDE SEQUENCE [LARGE SCALE GENOMIC DNA]</scope>
    <source>
        <strain evidence="2">CCUG 62215</strain>
    </source>
</reference>
<evidence type="ECO:0000313" key="1">
    <source>
        <dbReference type="EMBL" id="MFD1062790.1"/>
    </source>
</evidence>
<name>A0ABW3N844_9FLAO</name>
<organism evidence="1 2">
    <name type="scientific">Winogradskyella litorisediminis</name>
    <dbReference type="NCBI Taxonomy" id="1156618"/>
    <lineage>
        <taxon>Bacteria</taxon>
        <taxon>Pseudomonadati</taxon>
        <taxon>Bacteroidota</taxon>
        <taxon>Flavobacteriia</taxon>
        <taxon>Flavobacteriales</taxon>
        <taxon>Flavobacteriaceae</taxon>
        <taxon>Winogradskyella</taxon>
    </lineage>
</organism>
<sequence length="97" mass="11075">MKSDHQHKLALFFALLFITIVAAPTVVVSMDDSADVTIFFGENEEEEKEGFNLIFDFLKSDIEQKLASEHSIKPDAYFFKTYPLPYRNLVSPPPDFA</sequence>
<accession>A0ABW3N844</accession>